<accession>A0A6N4JRD8</accession>
<comment type="caution">
    <text evidence="3">The sequence shown here is derived from an EMBL/GenBank/DDBJ whole genome shotgun (WGS) entry which is preliminary data.</text>
</comment>
<reference evidence="4 5" key="1">
    <citation type="submission" date="2019-03" db="EMBL/GenBank/DDBJ databases">
        <title>Burkholderia cepacia outbreak.</title>
        <authorList>
            <person name="Farzana R."/>
            <person name="Walsh T.R."/>
        </authorList>
    </citation>
    <scope>NUCLEOTIDE SEQUENCE [LARGE SCALE GENOMIC DNA]</scope>
    <source>
        <strain evidence="4">D13</strain>
        <strain evidence="5">d13</strain>
    </source>
</reference>
<dbReference type="EMBL" id="JAEDXG010000022">
    <property type="protein sequence ID" value="MBH9699299.1"/>
    <property type="molecule type" value="Genomic_DNA"/>
</dbReference>
<evidence type="ECO:0000313" key="6">
    <source>
        <dbReference type="Proteomes" id="UP000645612"/>
    </source>
</evidence>
<gene>
    <name evidence="4" type="ORF">E3D37_15695</name>
    <name evidence="3" type="ORF">JAO13_22925</name>
</gene>
<evidence type="ECO:0000313" key="4">
    <source>
        <dbReference type="EMBL" id="TEU48118.1"/>
    </source>
</evidence>
<reference evidence="3" key="2">
    <citation type="submission" date="2020-12" db="EMBL/GenBank/DDBJ databases">
        <title>Burkholderia cepacia complex in Mexico.</title>
        <authorList>
            <person name="Estrada P."/>
        </authorList>
    </citation>
    <scope>NUCLEOTIDE SEQUENCE</scope>
    <source>
        <strain evidence="3">871</strain>
    </source>
</reference>
<evidence type="ECO:0000259" key="2">
    <source>
        <dbReference type="Pfam" id="PF21446"/>
    </source>
</evidence>
<evidence type="ECO:0000313" key="5">
    <source>
        <dbReference type="Proteomes" id="UP000298234"/>
    </source>
</evidence>
<organism evidence="3 6">
    <name type="scientific">Burkholderia cepacia</name>
    <name type="common">Pseudomonas cepacia</name>
    <dbReference type="NCBI Taxonomy" id="292"/>
    <lineage>
        <taxon>Bacteria</taxon>
        <taxon>Pseudomonadati</taxon>
        <taxon>Pseudomonadota</taxon>
        <taxon>Betaproteobacteria</taxon>
        <taxon>Burkholderiales</taxon>
        <taxon>Burkholderiaceae</taxon>
        <taxon>Burkholderia</taxon>
        <taxon>Burkholderia cepacia complex</taxon>
    </lineage>
</organism>
<protein>
    <submittedName>
        <fullName evidence="3">Tail fiber protein</fullName>
    </submittedName>
</protein>
<dbReference type="SUPFAM" id="SSF88874">
    <property type="entry name" value="Receptor-binding domain of short tail fibre protein gp12"/>
    <property type="match status" value="1"/>
</dbReference>
<proteinExistence type="predicted"/>
<dbReference type="EMBL" id="SNSQ01000015">
    <property type="protein sequence ID" value="TEU48118.1"/>
    <property type="molecule type" value="Genomic_DNA"/>
</dbReference>
<dbReference type="Pfam" id="PF21446">
    <property type="entry name" value="Gp34_trimer"/>
    <property type="match status" value="1"/>
</dbReference>
<dbReference type="Proteomes" id="UP000645612">
    <property type="component" value="Unassembled WGS sequence"/>
</dbReference>
<dbReference type="RefSeq" id="WP_134255210.1">
    <property type="nucleotide sequence ID" value="NZ_CADDZZ010000001.1"/>
</dbReference>
<feature type="region of interest" description="Disordered" evidence="1">
    <location>
        <begin position="520"/>
        <end position="558"/>
    </location>
</feature>
<evidence type="ECO:0000313" key="3">
    <source>
        <dbReference type="EMBL" id="MBH9699299.1"/>
    </source>
</evidence>
<name>A0A6N4JRD8_BURCE</name>
<sequence>MANLKEESKWEEGVYQFETSDPVQGGPDGIDNVPTKQLANRTRHLKDRADGNDKRVGEVSAQVDALGKRTDALGNEKLPYTGGTLKGVLLGKVGAITPNNANNAGFGFANDPDTGMFSPRDGYLQIGAQGVSHLEIQGNNCFVGPAVASGWLALISGGAERMRLTQGGRLLVGTTADNGRDGMQVAYRTSFANGVQITGMDSGDGGQLRACGGQYGVMFRHDDITAYWLQTKKGDPLGSWNDYRPFSWTLDTGAVSIDATGAGTYLGGSVNVVGDITLRPAWGEGRIRFGAVDGYFYANADNVGWYSATKGSFQYFFGSRTLRVDGQMVYHTGNLTPLDMNNGGTLKGALWLAAGARIYLSEGTPQNPSLTFDKDGAPDTGLYHITDGAFGVTCNGIVTARFTADKGTIFDRPVQVPTPAAGDRSNNAASTAYVVDAIASASIGQIIFEVRNSVRAGCLKLDGALLKRADYPQLWAYAQASGALATEKDWAAGWWGCFSIGDGETTFRIPEFRGEGVRCADGGRGVDSGRGVGSWQDSQNRSHSHGASSGTAGDHTHTAWTDAAGWHGHNITQQPHSHGFGLGSNGAYSTSTGRGYGMDNGRANNLGTDGATIPIGIDGNGQHTHAVGIGGVGGHAHAISVAADGGTEARMRNIAVLAMIRAY</sequence>
<feature type="domain" description="Long-tail fiber proximal subunit trimerization" evidence="2">
    <location>
        <begin position="192"/>
        <end position="246"/>
    </location>
</feature>
<dbReference type="Proteomes" id="UP000298234">
    <property type="component" value="Unassembled WGS sequence"/>
</dbReference>
<dbReference type="AlphaFoldDB" id="A0A6N4JRD8"/>
<dbReference type="InterPro" id="IPR048390">
    <property type="entry name" value="Gp34_trimer"/>
</dbReference>
<evidence type="ECO:0000256" key="1">
    <source>
        <dbReference type="SAM" id="MobiDB-lite"/>
    </source>
</evidence>
<feature type="compositionally biased region" description="Gly residues" evidence="1">
    <location>
        <begin position="522"/>
        <end position="532"/>
    </location>
</feature>